<dbReference type="InterPro" id="IPR011990">
    <property type="entry name" value="TPR-like_helical_dom_sf"/>
</dbReference>
<evidence type="ECO:0000313" key="2">
    <source>
        <dbReference type="EMBL" id="MBO0345724.1"/>
    </source>
</evidence>
<dbReference type="EMBL" id="JAFLNF010000004">
    <property type="protein sequence ID" value="MBO0345724.1"/>
    <property type="molecule type" value="Genomic_DNA"/>
</dbReference>
<evidence type="ECO:0000256" key="1">
    <source>
        <dbReference type="SAM" id="Phobius"/>
    </source>
</evidence>
<gene>
    <name evidence="2" type="ORF">J0X15_10885</name>
</gene>
<feature type="transmembrane region" description="Helical" evidence="1">
    <location>
        <begin position="130"/>
        <end position="152"/>
    </location>
</feature>
<keyword evidence="3" id="KW-1185">Reference proteome</keyword>
<sequence>MTSRELTLADKKILLGFLKKICGSQGFSSSPRLREFLTYVVGETLAGRADMIFGKTIADDVYKRPPSSSVDSSSLVRVDAGRLRRALEAYYAGEGAEDGVRFHIDTGQYAVRFEYLLETPTEQLVGRRKVLAAGLAVLGVLVAGVVGGIVFLNSGEPVTQKNTQRTGLSSAQRAALLNRSPRALEALDLAIQARGLIFPATNPSRLIAAKGMFERAIKLSPTYYGGHAGLAQICGLQTFFMPLGEERDAIMSLGYKHAQIALAHGPTSTWAQSSFGWMEFVRGNIEEARSFSGRALEIDPADLDVLDFDSLINFFSGDFEHVFRTADPEKFDTQSLKRHVFMVTYAASIFHLGDEEKAIAALNNSAARGGPISPIGSAYLIAAHQKAGDVALARSLTQEFETTWPNSQLEAIVRRLFVDVENADTLFDTLKAAGWHATGPLPATGSEP</sequence>
<dbReference type="AlphaFoldDB" id="A0A939ERF3"/>
<proteinExistence type="predicted"/>
<protein>
    <submittedName>
        <fullName evidence="2">Uncharacterized protein</fullName>
    </submittedName>
</protein>
<dbReference type="Gene3D" id="1.25.40.10">
    <property type="entry name" value="Tetratricopeptide repeat domain"/>
    <property type="match status" value="1"/>
</dbReference>
<reference evidence="2" key="1">
    <citation type="submission" date="2021-03" db="EMBL/GenBank/DDBJ databases">
        <title>Roseibium sp. CAU 1637 isolated from Incheon.</title>
        <authorList>
            <person name="Kim W."/>
        </authorList>
    </citation>
    <scope>NUCLEOTIDE SEQUENCE</scope>
    <source>
        <strain evidence="2">CAU 1637</strain>
    </source>
</reference>
<dbReference type="SUPFAM" id="SSF48452">
    <property type="entry name" value="TPR-like"/>
    <property type="match status" value="1"/>
</dbReference>
<keyword evidence="1" id="KW-0812">Transmembrane</keyword>
<name>A0A939ERF3_9HYPH</name>
<keyword evidence="1" id="KW-0472">Membrane</keyword>
<dbReference type="RefSeq" id="WP_206940574.1">
    <property type="nucleotide sequence ID" value="NZ_JAFLNF010000004.1"/>
</dbReference>
<accession>A0A939ERF3</accession>
<organism evidence="2 3">
    <name type="scientific">Roseibium limicola</name>
    <dbReference type="NCBI Taxonomy" id="2816037"/>
    <lineage>
        <taxon>Bacteria</taxon>
        <taxon>Pseudomonadati</taxon>
        <taxon>Pseudomonadota</taxon>
        <taxon>Alphaproteobacteria</taxon>
        <taxon>Hyphomicrobiales</taxon>
        <taxon>Stappiaceae</taxon>
        <taxon>Roseibium</taxon>
    </lineage>
</organism>
<keyword evidence="1" id="KW-1133">Transmembrane helix</keyword>
<evidence type="ECO:0000313" key="3">
    <source>
        <dbReference type="Proteomes" id="UP000664779"/>
    </source>
</evidence>
<dbReference type="Proteomes" id="UP000664779">
    <property type="component" value="Unassembled WGS sequence"/>
</dbReference>
<comment type="caution">
    <text evidence="2">The sequence shown here is derived from an EMBL/GenBank/DDBJ whole genome shotgun (WGS) entry which is preliminary data.</text>
</comment>